<dbReference type="InterPro" id="IPR039163">
    <property type="entry name" value="EMC7"/>
</dbReference>
<feature type="region of interest" description="Disordered" evidence="9">
    <location>
        <begin position="222"/>
        <end position="262"/>
    </location>
</feature>
<feature type="chain" id="PRO_5046291064" description="ER membrane protein complex subunit 7 beta-sandwich domain-containing protein" evidence="11">
    <location>
        <begin position="20"/>
        <end position="262"/>
    </location>
</feature>
<evidence type="ECO:0000256" key="10">
    <source>
        <dbReference type="SAM" id="Phobius"/>
    </source>
</evidence>
<evidence type="ECO:0000256" key="4">
    <source>
        <dbReference type="ARBA" id="ARBA00022729"/>
    </source>
</evidence>
<keyword evidence="5 10" id="KW-1133">Transmembrane helix</keyword>
<evidence type="ECO:0000256" key="11">
    <source>
        <dbReference type="SAM" id="SignalP"/>
    </source>
</evidence>
<evidence type="ECO:0000256" key="2">
    <source>
        <dbReference type="ARBA" id="ARBA00008880"/>
    </source>
</evidence>
<keyword evidence="4 11" id="KW-0732">Signal</keyword>
<gene>
    <name evidence="13" type="ORF">IL334_002443</name>
</gene>
<dbReference type="PANTHER" id="PTHR13605:SF4">
    <property type="entry name" value="ER MEMBRANE PROTEIN COMPLEX SUBUNIT 7"/>
    <property type="match status" value="1"/>
</dbReference>
<feature type="compositionally biased region" description="Polar residues" evidence="9">
    <location>
        <begin position="222"/>
        <end position="231"/>
    </location>
</feature>
<protein>
    <recommendedName>
        <fullName evidence="12">ER membrane protein complex subunit 7 beta-sandwich domain-containing protein</fullName>
    </recommendedName>
</protein>
<evidence type="ECO:0000313" key="14">
    <source>
        <dbReference type="Proteomes" id="UP001329825"/>
    </source>
</evidence>
<evidence type="ECO:0000313" key="13">
    <source>
        <dbReference type="EMBL" id="WRT65500.1"/>
    </source>
</evidence>
<evidence type="ECO:0000256" key="5">
    <source>
        <dbReference type="ARBA" id="ARBA00022989"/>
    </source>
</evidence>
<dbReference type="GeneID" id="87954574"/>
<dbReference type="PANTHER" id="PTHR13605">
    <property type="entry name" value="ER MEMBRANE PROTEIN COMPLEX SUBUNIT 7"/>
    <property type="match status" value="1"/>
</dbReference>
<keyword evidence="6 10" id="KW-0472">Membrane</keyword>
<keyword evidence="8" id="KW-0624">Polysaccharide degradation</keyword>
<organism evidence="13 14">
    <name type="scientific">Kwoniella shivajii</name>
    <dbReference type="NCBI Taxonomy" id="564305"/>
    <lineage>
        <taxon>Eukaryota</taxon>
        <taxon>Fungi</taxon>
        <taxon>Dikarya</taxon>
        <taxon>Basidiomycota</taxon>
        <taxon>Agaricomycotina</taxon>
        <taxon>Tremellomycetes</taxon>
        <taxon>Tremellales</taxon>
        <taxon>Cryptococcaceae</taxon>
        <taxon>Kwoniella</taxon>
    </lineage>
</organism>
<feature type="transmembrane region" description="Helical" evidence="10">
    <location>
        <begin position="171"/>
        <end position="190"/>
    </location>
</feature>
<evidence type="ECO:0000256" key="3">
    <source>
        <dbReference type="ARBA" id="ARBA00022692"/>
    </source>
</evidence>
<keyword evidence="3 10" id="KW-0812">Transmembrane</keyword>
<feature type="domain" description="ER membrane protein complex subunit 7 beta-sandwich" evidence="12">
    <location>
        <begin position="36"/>
        <end position="174"/>
    </location>
</feature>
<keyword evidence="14" id="KW-1185">Reference proteome</keyword>
<dbReference type="InterPro" id="IPR019008">
    <property type="entry name" value="Beta_sandwich_EMC7"/>
</dbReference>
<evidence type="ECO:0000256" key="9">
    <source>
        <dbReference type="SAM" id="MobiDB-lite"/>
    </source>
</evidence>
<dbReference type="EMBL" id="CP141883">
    <property type="protein sequence ID" value="WRT65500.1"/>
    <property type="molecule type" value="Genomic_DNA"/>
</dbReference>
<accession>A0ABZ1CUR7</accession>
<dbReference type="SUPFAM" id="SSF49452">
    <property type="entry name" value="Starch-binding domain-like"/>
    <property type="match status" value="1"/>
</dbReference>
<dbReference type="Pfam" id="PF09430">
    <property type="entry name" value="EMC7_beta-sandw"/>
    <property type="match status" value="1"/>
</dbReference>
<evidence type="ECO:0000256" key="1">
    <source>
        <dbReference type="ARBA" id="ARBA00004167"/>
    </source>
</evidence>
<evidence type="ECO:0000256" key="8">
    <source>
        <dbReference type="ARBA" id="ARBA00023326"/>
    </source>
</evidence>
<proteinExistence type="inferred from homology"/>
<sequence length="262" mass="27926">MRYIFTLLASLTILPSILAVTISGQIQYTDILPGNALPLGSKVSLNYGERKIWIKNDGSFEVPHVDEGEYVLEPLIPGYIFQSYLITVSPSTPPVLDPISPSSEDAKTPSSPTEPTFSIHVQPYYPAKSSLPLSSTSLSHPLTLVPLAKEDYFVPSGGGGMMILGMLKSPMVLMMLFSAIMLFALPKLTASMADDPEMAKEMAETRKKMAGFQNMDISGSLSNMLAGTTEDTPVVAPAAPVSGTSTPSRGGNGAGGKKRRGR</sequence>
<keyword evidence="7" id="KW-0119">Carbohydrate metabolism</keyword>
<dbReference type="InterPro" id="IPR013784">
    <property type="entry name" value="Carb-bd-like_fold"/>
</dbReference>
<dbReference type="Proteomes" id="UP001329825">
    <property type="component" value="Chromosome 3"/>
</dbReference>
<feature type="signal peptide" evidence="11">
    <location>
        <begin position="1"/>
        <end position="19"/>
    </location>
</feature>
<dbReference type="RefSeq" id="XP_062790240.1">
    <property type="nucleotide sequence ID" value="XM_062934189.1"/>
</dbReference>
<name>A0ABZ1CUR7_9TREE</name>
<evidence type="ECO:0000256" key="7">
    <source>
        <dbReference type="ARBA" id="ARBA00023277"/>
    </source>
</evidence>
<evidence type="ECO:0000259" key="12">
    <source>
        <dbReference type="Pfam" id="PF09430"/>
    </source>
</evidence>
<comment type="subcellular location">
    <subcellularLocation>
        <location evidence="1">Membrane</location>
        <topology evidence="1">Single-pass membrane protein</topology>
    </subcellularLocation>
</comment>
<comment type="similarity">
    <text evidence="2">Belongs to the EMC7 family.</text>
</comment>
<evidence type="ECO:0000256" key="6">
    <source>
        <dbReference type="ARBA" id="ARBA00023136"/>
    </source>
</evidence>
<reference evidence="13 14" key="1">
    <citation type="submission" date="2024-01" db="EMBL/GenBank/DDBJ databases">
        <title>Comparative genomics of Cryptococcus and Kwoniella reveals pathogenesis evolution and contrasting modes of karyotype evolution via chromosome fusion or intercentromeric recombination.</title>
        <authorList>
            <person name="Coelho M.A."/>
            <person name="David-Palma M."/>
            <person name="Shea T."/>
            <person name="Bowers K."/>
            <person name="McGinley-Smith S."/>
            <person name="Mohammad A.W."/>
            <person name="Gnirke A."/>
            <person name="Yurkov A.M."/>
            <person name="Nowrousian M."/>
            <person name="Sun S."/>
            <person name="Cuomo C.A."/>
            <person name="Heitman J."/>
        </authorList>
    </citation>
    <scope>NUCLEOTIDE SEQUENCE [LARGE SCALE GENOMIC DNA]</scope>
    <source>
        <strain evidence="13">CBS 11374</strain>
    </source>
</reference>